<comment type="caution">
    <text evidence="2">The sequence shown here is derived from an EMBL/GenBank/DDBJ whole genome shotgun (WGS) entry which is preliminary data.</text>
</comment>
<keyword evidence="3" id="KW-1185">Reference proteome</keyword>
<sequence>MGDSADEPLDHWAARRQQHLRPIGERKAVSLGAGPHQGAHVDPQARRMVVEWDGFQWIPVTVVENYAAACRMLNPVPEPTKTEERSATWSPMTPGTGRHRKP</sequence>
<dbReference type="Pfam" id="PF19565">
    <property type="entry name" value="DUF6087"/>
    <property type="match status" value="1"/>
</dbReference>
<evidence type="ECO:0000256" key="1">
    <source>
        <dbReference type="SAM" id="MobiDB-lite"/>
    </source>
</evidence>
<accession>A0ABQ2VIE1</accession>
<reference evidence="3" key="1">
    <citation type="journal article" date="2019" name="Int. J. Syst. Evol. Microbiol.">
        <title>The Global Catalogue of Microorganisms (GCM) 10K type strain sequencing project: providing services to taxonomists for standard genome sequencing and annotation.</title>
        <authorList>
            <consortium name="The Broad Institute Genomics Platform"/>
            <consortium name="The Broad Institute Genome Sequencing Center for Infectious Disease"/>
            <person name="Wu L."/>
            <person name="Ma J."/>
        </authorList>
    </citation>
    <scope>NUCLEOTIDE SEQUENCE [LARGE SCALE GENOMIC DNA]</scope>
    <source>
        <strain evidence="3">JCM 3399</strain>
    </source>
</reference>
<name>A0ABQ2VIE1_9ACTN</name>
<evidence type="ECO:0000313" key="2">
    <source>
        <dbReference type="EMBL" id="GGU88697.1"/>
    </source>
</evidence>
<proteinExistence type="predicted"/>
<gene>
    <name evidence="2" type="ORF">GCM10010211_63980</name>
</gene>
<dbReference type="RefSeq" id="WP_373300003.1">
    <property type="nucleotide sequence ID" value="NZ_BMRP01000032.1"/>
</dbReference>
<organism evidence="2 3">
    <name type="scientific">Streptomyces albospinus</name>
    <dbReference type="NCBI Taxonomy" id="285515"/>
    <lineage>
        <taxon>Bacteria</taxon>
        <taxon>Bacillati</taxon>
        <taxon>Actinomycetota</taxon>
        <taxon>Actinomycetes</taxon>
        <taxon>Kitasatosporales</taxon>
        <taxon>Streptomycetaceae</taxon>
        <taxon>Streptomyces</taxon>
    </lineage>
</organism>
<dbReference type="Proteomes" id="UP000654471">
    <property type="component" value="Unassembled WGS sequence"/>
</dbReference>
<dbReference type="InterPro" id="IPR045733">
    <property type="entry name" value="DUF6087"/>
</dbReference>
<protein>
    <submittedName>
        <fullName evidence="2">Uncharacterized protein</fullName>
    </submittedName>
</protein>
<dbReference type="EMBL" id="BMRP01000032">
    <property type="protein sequence ID" value="GGU88697.1"/>
    <property type="molecule type" value="Genomic_DNA"/>
</dbReference>
<evidence type="ECO:0000313" key="3">
    <source>
        <dbReference type="Proteomes" id="UP000654471"/>
    </source>
</evidence>
<feature type="region of interest" description="Disordered" evidence="1">
    <location>
        <begin position="76"/>
        <end position="102"/>
    </location>
</feature>